<sequence length="570" mass="64267">MASAEEFKKKGNAALTAGNNEEAINFYTEGIKLDETNHLLYSNRSAAYAKVKKYEESLKDAEKVIKLRPDWGKGYSRKGAALIYLERYQDAKSCYEFGLTKDSQNEGLKAGLKDAINVADTNWSGSNCPGGDEEMPNPFMHYEEMVYKLQHNDKTKPYFDDPSYEKMLYQLSQNPSTLTKQIRDPRMQNTLSALLGFDLTMPAGNGDVPMETDEVPNPATASAPSPAAAPASAKPATPPPAENTQPANIQDSLKEKELGNSAYKKKDFEAALEHYDKAFSLDPLNITILTNKAAVYFELSDFEKCREACHKAIEVGRENRIDYKLVAKAFCRIGNSYMKEKNYKSAVQFYNKSLTEHRTKDVLSKLQQCEKAIAEQERLAFINPELSLQEKEKGNAFFKEGKFPEALKCYTEAIKRNPEDAKLYSNRAACYMKLAEFQLALKDCDACIAKDPKFIKAHIRKGAALEAMKENSRALDAYQKAMDIDPNNAEASDGCRRCLHSDYQTRNDPKEVEKRVRNDPEVGRIMSDPAMKMILEQIQRDPKALQEHMKNPQVARNIQKLLDVGILSVR</sequence>
<dbReference type="GeneTree" id="ENSGT00940000154911"/>
<dbReference type="InParanoid" id="H2YCX1"/>
<dbReference type="Proteomes" id="UP000007875">
    <property type="component" value="Unassembled WGS sequence"/>
</dbReference>
<dbReference type="FunFam" id="1.25.40.10:FF:000027">
    <property type="entry name" value="stress-induced-phosphoprotein 1 isoform X1"/>
    <property type="match status" value="1"/>
</dbReference>
<dbReference type="Pfam" id="PF13414">
    <property type="entry name" value="TPR_11"/>
    <property type="match status" value="1"/>
</dbReference>
<evidence type="ECO:0000313" key="10">
    <source>
        <dbReference type="Ensembl" id="ENSCSAVP00000003169.1"/>
    </source>
</evidence>
<accession>H2YCX1</accession>
<dbReference type="InterPro" id="IPR019734">
    <property type="entry name" value="TPR_rpt"/>
</dbReference>
<dbReference type="Gene3D" id="1.25.40.10">
    <property type="entry name" value="Tetratricopeptide repeat domain"/>
    <property type="match status" value="3"/>
</dbReference>
<evidence type="ECO:0000259" key="9">
    <source>
        <dbReference type="SMART" id="SM00727"/>
    </source>
</evidence>
<feature type="repeat" description="TPR" evidence="7">
    <location>
        <begin position="252"/>
        <end position="285"/>
    </location>
</feature>
<dbReference type="eggNOG" id="KOG0548">
    <property type="taxonomic scope" value="Eukaryota"/>
</dbReference>
<dbReference type="InterPro" id="IPR006636">
    <property type="entry name" value="STI1_HS-bd"/>
</dbReference>
<dbReference type="GO" id="GO:0005737">
    <property type="term" value="C:cytoplasm"/>
    <property type="evidence" value="ECO:0007669"/>
    <property type="project" value="UniProtKB-SubCell"/>
</dbReference>
<dbReference type="FunFam" id="1.10.260.100:FF:000002">
    <property type="entry name" value="Stress-induced-phosphoprotein 1 (Hsp70/Hsp90-organizing)"/>
    <property type="match status" value="1"/>
</dbReference>
<dbReference type="InterPro" id="IPR041243">
    <property type="entry name" value="STI1/HOP_DP"/>
</dbReference>
<comment type="subcellular location">
    <subcellularLocation>
        <location evidence="1">Cytoplasm</location>
    </subcellularLocation>
</comment>
<feature type="repeat" description="TPR" evidence="7">
    <location>
        <begin position="327"/>
        <end position="360"/>
    </location>
</feature>
<keyword evidence="4 7" id="KW-0802">TPR repeat</keyword>
<dbReference type="Ensembl" id="ENSCSAVT00000003217.1">
    <property type="protein sequence ID" value="ENSCSAVP00000003169.1"/>
    <property type="gene ID" value="ENSCSAVG00000001884.1"/>
</dbReference>
<keyword evidence="11" id="KW-1185">Reference proteome</keyword>
<feature type="repeat" description="TPR" evidence="7">
    <location>
        <begin position="38"/>
        <end position="71"/>
    </location>
</feature>
<dbReference type="SMART" id="SM00028">
    <property type="entry name" value="TPR"/>
    <property type="match status" value="9"/>
</dbReference>
<dbReference type="FunFam" id="1.25.40.10:FF:000010">
    <property type="entry name" value="Stress-induced phosphoprotein 1"/>
    <property type="match status" value="1"/>
</dbReference>
<feature type="compositionally biased region" description="Polar residues" evidence="8">
    <location>
        <begin position="242"/>
        <end position="251"/>
    </location>
</feature>
<evidence type="ECO:0000256" key="3">
    <source>
        <dbReference type="ARBA" id="ARBA00022737"/>
    </source>
</evidence>
<evidence type="ECO:0000256" key="6">
    <source>
        <dbReference type="ARBA" id="ARBA00045590"/>
    </source>
</evidence>
<evidence type="ECO:0000256" key="4">
    <source>
        <dbReference type="ARBA" id="ARBA00022803"/>
    </source>
</evidence>
<dbReference type="Gene3D" id="1.10.260.100">
    <property type="match status" value="2"/>
</dbReference>
<feature type="domain" description="STI1" evidence="9">
    <location>
        <begin position="519"/>
        <end position="558"/>
    </location>
</feature>
<dbReference type="Pfam" id="PF17830">
    <property type="entry name" value="STI1-HOP_DP"/>
    <property type="match status" value="2"/>
</dbReference>
<keyword evidence="2" id="KW-0963">Cytoplasm</keyword>
<dbReference type="OMA" id="MYSAREN"/>
<reference evidence="10" key="2">
    <citation type="submission" date="2025-08" db="UniProtKB">
        <authorList>
            <consortium name="Ensembl"/>
        </authorList>
    </citation>
    <scope>IDENTIFICATION</scope>
</reference>
<evidence type="ECO:0000256" key="2">
    <source>
        <dbReference type="ARBA" id="ARBA00022490"/>
    </source>
</evidence>
<feature type="repeat" description="TPR" evidence="7">
    <location>
        <begin position="4"/>
        <end position="37"/>
    </location>
</feature>
<dbReference type="Pfam" id="PF07719">
    <property type="entry name" value="TPR_2"/>
    <property type="match status" value="1"/>
</dbReference>
<feature type="repeat" description="TPR" evidence="7">
    <location>
        <begin position="455"/>
        <end position="488"/>
    </location>
</feature>
<feature type="repeat" description="TPR" evidence="7">
    <location>
        <begin position="387"/>
        <end position="420"/>
    </location>
</feature>
<feature type="region of interest" description="Disordered" evidence="8">
    <location>
        <begin position="204"/>
        <end position="256"/>
    </location>
</feature>
<dbReference type="PROSITE" id="PS50005">
    <property type="entry name" value="TPR"/>
    <property type="match status" value="6"/>
</dbReference>
<dbReference type="InterPro" id="IPR011990">
    <property type="entry name" value="TPR-like_helical_dom_sf"/>
</dbReference>
<dbReference type="FunFam" id="1.25.40.10:FF:000020">
    <property type="entry name" value="Stress-induced phosphoprotein 1"/>
    <property type="match status" value="1"/>
</dbReference>
<name>H2YCX1_CIOSA</name>
<dbReference type="Pfam" id="PF13424">
    <property type="entry name" value="TPR_12"/>
    <property type="match status" value="1"/>
</dbReference>
<evidence type="ECO:0000256" key="7">
    <source>
        <dbReference type="PROSITE-ProRule" id="PRU00339"/>
    </source>
</evidence>
<protein>
    <recommendedName>
        <fullName evidence="5">Stress-induced-phosphoprotein 1</fullName>
    </recommendedName>
</protein>
<dbReference type="InterPro" id="IPR013105">
    <property type="entry name" value="TPR_2"/>
</dbReference>
<organism evidence="10 11">
    <name type="scientific">Ciona savignyi</name>
    <name type="common">Pacific transparent sea squirt</name>
    <dbReference type="NCBI Taxonomy" id="51511"/>
    <lineage>
        <taxon>Eukaryota</taxon>
        <taxon>Metazoa</taxon>
        <taxon>Chordata</taxon>
        <taxon>Tunicata</taxon>
        <taxon>Ascidiacea</taxon>
        <taxon>Phlebobranchia</taxon>
        <taxon>Cionidae</taxon>
        <taxon>Ciona</taxon>
    </lineage>
</organism>
<evidence type="ECO:0000256" key="8">
    <source>
        <dbReference type="SAM" id="MobiDB-lite"/>
    </source>
</evidence>
<feature type="domain" description="STI1" evidence="9">
    <location>
        <begin position="152"/>
        <end position="191"/>
    </location>
</feature>
<keyword evidence="3" id="KW-0677">Repeat</keyword>
<comment type="function">
    <text evidence="6">Acts as a co-chaperone for HSP90AA1. Mediates the association of the molecular chaperones HSPA8/HSC70 and HSP90.</text>
</comment>
<dbReference type="SMART" id="SM00727">
    <property type="entry name" value="STI1"/>
    <property type="match status" value="2"/>
</dbReference>
<feature type="compositionally biased region" description="Low complexity" evidence="8">
    <location>
        <begin position="218"/>
        <end position="235"/>
    </location>
</feature>
<evidence type="ECO:0000313" key="11">
    <source>
        <dbReference type="Proteomes" id="UP000007875"/>
    </source>
</evidence>
<dbReference type="STRING" id="51511.ENSCSAVP00000003169"/>
<dbReference type="Pfam" id="PF13181">
    <property type="entry name" value="TPR_8"/>
    <property type="match status" value="3"/>
</dbReference>
<dbReference type="GO" id="GO:0051879">
    <property type="term" value="F:Hsp90 protein binding"/>
    <property type="evidence" value="ECO:0007669"/>
    <property type="project" value="TreeGrafter"/>
</dbReference>
<dbReference type="AlphaFoldDB" id="H2YCX1"/>
<proteinExistence type="predicted"/>
<dbReference type="PANTHER" id="PTHR22904:SF523">
    <property type="entry name" value="STRESS-INDUCED-PHOSPHOPROTEIN 1"/>
    <property type="match status" value="1"/>
</dbReference>
<evidence type="ECO:0000256" key="5">
    <source>
        <dbReference type="ARBA" id="ARBA00026193"/>
    </source>
</evidence>
<reference evidence="10" key="3">
    <citation type="submission" date="2025-09" db="UniProtKB">
        <authorList>
            <consortium name="Ensembl"/>
        </authorList>
    </citation>
    <scope>IDENTIFICATION</scope>
</reference>
<evidence type="ECO:0000256" key="1">
    <source>
        <dbReference type="ARBA" id="ARBA00004496"/>
    </source>
</evidence>
<dbReference type="SUPFAM" id="SSF48452">
    <property type="entry name" value="TPR-like"/>
    <property type="match status" value="3"/>
</dbReference>
<dbReference type="FunCoup" id="H2YCX1">
    <property type="interactions" value="579"/>
</dbReference>
<reference evidence="11" key="1">
    <citation type="submission" date="2003-08" db="EMBL/GenBank/DDBJ databases">
        <authorList>
            <person name="Birren B."/>
            <person name="Nusbaum C."/>
            <person name="Abebe A."/>
            <person name="Abouelleil A."/>
            <person name="Adekoya E."/>
            <person name="Ait-zahra M."/>
            <person name="Allen N."/>
            <person name="Allen T."/>
            <person name="An P."/>
            <person name="Anderson M."/>
            <person name="Anderson S."/>
            <person name="Arachchi H."/>
            <person name="Armbruster J."/>
            <person name="Bachantsang P."/>
            <person name="Baldwin J."/>
            <person name="Barry A."/>
            <person name="Bayul T."/>
            <person name="Blitshsteyn B."/>
            <person name="Bloom T."/>
            <person name="Blye J."/>
            <person name="Boguslavskiy L."/>
            <person name="Borowsky M."/>
            <person name="Boukhgalter B."/>
            <person name="Brunache A."/>
            <person name="Butler J."/>
            <person name="Calixte N."/>
            <person name="Calvo S."/>
            <person name="Camarata J."/>
            <person name="Campo K."/>
            <person name="Chang J."/>
            <person name="Cheshatsang Y."/>
            <person name="Citroen M."/>
            <person name="Collymore A."/>
            <person name="Considine T."/>
            <person name="Cook A."/>
            <person name="Cooke P."/>
            <person name="Corum B."/>
            <person name="Cuomo C."/>
            <person name="David R."/>
            <person name="Dawoe T."/>
            <person name="Degray S."/>
            <person name="Dodge S."/>
            <person name="Dooley K."/>
            <person name="Dorje P."/>
            <person name="Dorjee K."/>
            <person name="Dorris L."/>
            <person name="Duffey N."/>
            <person name="Dupes A."/>
            <person name="Elkins T."/>
            <person name="Engels R."/>
            <person name="Erickson J."/>
            <person name="Farina A."/>
            <person name="Faro S."/>
            <person name="Ferreira P."/>
            <person name="Fischer H."/>
            <person name="Fitzgerald M."/>
            <person name="Foley K."/>
            <person name="Gage D."/>
            <person name="Galagan J."/>
            <person name="Gearin G."/>
            <person name="Gnerre S."/>
            <person name="Gnirke A."/>
            <person name="Goyette A."/>
            <person name="Graham J."/>
            <person name="Grandbois E."/>
            <person name="Gyaltsen K."/>
            <person name="Hafez N."/>
            <person name="Hagopian D."/>
            <person name="Hagos B."/>
            <person name="Hall J."/>
            <person name="Hatcher B."/>
            <person name="Heller A."/>
            <person name="Higgins H."/>
            <person name="Honan T."/>
            <person name="Horn A."/>
            <person name="Houde N."/>
            <person name="Hughes L."/>
            <person name="Hulme W."/>
            <person name="Husby E."/>
            <person name="Iliev I."/>
            <person name="Jaffe D."/>
            <person name="Jones C."/>
            <person name="Kamal M."/>
            <person name="Kamat A."/>
            <person name="Kamvysselis M."/>
            <person name="Karlsson E."/>
            <person name="Kells C."/>
            <person name="Kieu A."/>
            <person name="Kisner P."/>
            <person name="Kodira C."/>
            <person name="Kulbokas E."/>
            <person name="Labutti K."/>
            <person name="Lama D."/>
            <person name="Landers T."/>
            <person name="Leger J."/>
            <person name="Levine S."/>
            <person name="Lewis D."/>
            <person name="Lewis T."/>
            <person name="Lindblad-toh K."/>
            <person name="Liu X."/>
            <person name="Lokyitsang T."/>
            <person name="Lokyitsang Y."/>
            <person name="Lucien O."/>
            <person name="Lui A."/>
            <person name="Ma L.J."/>
            <person name="Mabbitt R."/>
            <person name="Macdonald J."/>
            <person name="Maclean C."/>
            <person name="Major J."/>
            <person name="Manning J."/>
            <person name="Marabella R."/>
            <person name="Maru K."/>
            <person name="Matthews C."/>
            <person name="Mauceli E."/>
            <person name="Mccarthy M."/>
            <person name="Mcdonough S."/>
            <person name="Mcghee T."/>
            <person name="Meldrim J."/>
            <person name="Meneus L."/>
            <person name="Mesirov J."/>
            <person name="Mihalev A."/>
            <person name="Mihova T."/>
            <person name="Mikkelsen T."/>
            <person name="Mlenga V."/>
            <person name="Moru K."/>
            <person name="Mozes J."/>
            <person name="Mulrain L."/>
            <person name="Munson G."/>
            <person name="Naylor J."/>
            <person name="Newes C."/>
            <person name="Nguyen C."/>
            <person name="Nguyen N."/>
            <person name="Nguyen T."/>
            <person name="Nicol R."/>
            <person name="Nielsen C."/>
            <person name="Nizzari M."/>
            <person name="Norbu C."/>
            <person name="Norbu N."/>
            <person name="O'donnell P."/>
            <person name="Okoawo O."/>
            <person name="O'leary S."/>
            <person name="Omotosho B."/>
            <person name="O'neill K."/>
            <person name="Osman S."/>
            <person name="Parker S."/>
            <person name="Perrin D."/>
            <person name="Phunkhang P."/>
            <person name="Piqani B."/>
            <person name="Purcell S."/>
            <person name="Rachupka T."/>
            <person name="Ramasamy U."/>
            <person name="Rameau R."/>
            <person name="Ray V."/>
            <person name="Raymond C."/>
            <person name="Retta R."/>
            <person name="Richardson S."/>
            <person name="Rise C."/>
            <person name="Rodriguez J."/>
            <person name="Rogers J."/>
            <person name="Rogov P."/>
            <person name="Rutman M."/>
            <person name="Schupbach R."/>
            <person name="Seaman C."/>
            <person name="Settipalli S."/>
            <person name="Sharpe T."/>
            <person name="Sheridan J."/>
            <person name="Sherpa N."/>
            <person name="Shi J."/>
            <person name="Smirnov S."/>
            <person name="Smith C."/>
            <person name="Sougnez C."/>
            <person name="Spencer B."/>
            <person name="Stalker J."/>
            <person name="Stange-thomann N."/>
            <person name="Stavropoulos S."/>
            <person name="Stetson K."/>
            <person name="Stone C."/>
            <person name="Stone S."/>
            <person name="Stubbs M."/>
            <person name="Talamas J."/>
            <person name="Tchuinga P."/>
            <person name="Tenzing P."/>
            <person name="Tesfaye S."/>
            <person name="Theodore J."/>
            <person name="Thoulutsang Y."/>
            <person name="Topham K."/>
            <person name="Towey S."/>
            <person name="Tsamla T."/>
            <person name="Tsomo N."/>
            <person name="Vallee D."/>
            <person name="Vassiliev H."/>
            <person name="Venkataraman V."/>
            <person name="Vinson J."/>
            <person name="Vo A."/>
            <person name="Wade C."/>
            <person name="Wang S."/>
            <person name="Wangchuk T."/>
            <person name="Wangdi T."/>
            <person name="Whittaker C."/>
            <person name="Wilkinson J."/>
            <person name="Wu Y."/>
            <person name="Wyman D."/>
            <person name="Yadav S."/>
            <person name="Yang S."/>
            <person name="Yang X."/>
            <person name="Yeager S."/>
            <person name="Yee E."/>
            <person name="Young G."/>
            <person name="Zainoun J."/>
            <person name="Zembeck L."/>
            <person name="Zimmer A."/>
            <person name="Zody M."/>
            <person name="Lander E."/>
        </authorList>
    </citation>
    <scope>NUCLEOTIDE SEQUENCE [LARGE SCALE GENOMIC DNA]</scope>
</reference>
<dbReference type="PANTHER" id="PTHR22904">
    <property type="entry name" value="TPR REPEAT CONTAINING PROTEIN"/>
    <property type="match status" value="1"/>
</dbReference>